<dbReference type="InterPro" id="IPR011330">
    <property type="entry name" value="Glyco_hydro/deAcase_b/a-brl"/>
</dbReference>
<dbReference type="Gene3D" id="3.20.20.370">
    <property type="entry name" value="Glycoside hydrolase/deacetylase"/>
    <property type="match status" value="1"/>
</dbReference>
<dbReference type="GO" id="GO:0005975">
    <property type="term" value="P:carbohydrate metabolic process"/>
    <property type="evidence" value="ECO:0007669"/>
    <property type="project" value="InterPro"/>
</dbReference>
<reference evidence="1 2" key="1">
    <citation type="submission" date="2018-09" db="EMBL/GenBank/DDBJ databases">
        <title>YIM 75000 draft genome.</title>
        <authorList>
            <person name="Tang S."/>
            <person name="Feng Y."/>
        </authorList>
    </citation>
    <scope>NUCLEOTIDE SEQUENCE [LARGE SCALE GENOMIC DNA]</scope>
    <source>
        <strain evidence="1 2">YIM 75000</strain>
    </source>
</reference>
<evidence type="ECO:0000313" key="2">
    <source>
        <dbReference type="Proteomes" id="UP000265614"/>
    </source>
</evidence>
<organism evidence="1 2">
    <name type="scientific">Vallicoccus soli</name>
    <dbReference type="NCBI Taxonomy" id="2339232"/>
    <lineage>
        <taxon>Bacteria</taxon>
        <taxon>Bacillati</taxon>
        <taxon>Actinomycetota</taxon>
        <taxon>Actinomycetes</taxon>
        <taxon>Motilibacterales</taxon>
        <taxon>Vallicoccaceae</taxon>
        <taxon>Vallicoccus</taxon>
    </lineage>
</organism>
<comment type="caution">
    <text evidence="1">The sequence shown here is derived from an EMBL/GenBank/DDBJ whole genome shotgun (WGS) entry which is preliminary data.</text>
</comment>
<dbReference type="AlphaFoldDB" id="A0A3A3Z345"/>
<proteinExistence type="predicted"/>
<evidence type="ECO:0000313" key="1">
    <source>
        <dbReference type="EMBL" id="RJK97832.1"/>
    </source>
</evidence>
<sequence length="349" mass="36042">MTGDLRPGTVPDAATARSLADAVPAEGHERTGVAVHVALHERAGPGAAMGAPAVADGAAVASRLRRWVGLLGGGDDDHAVQAASTSMAWWHVRTHLPGARPPAPPAPGGGGPLVRGDLAAPRPGALGEVLDAFVAGRQLRVVNYHSTPERLAHVVEEEVRDYAARYDVLGPAGLARLLGTGEWPGERPPLVVGLFDGFRNNATVALPALDRAGVTAWLHLPTGFLDAAPEDQPAVAVAHAVRVAPEEVAAGARLAMTWDEVAAAAERHAVGAHTATHTTAAAVADRAAVEREVVRPLARVAEVTGRPADAFAFLGGTPWDPASDAGRAVRDAGAAWWVSGLGYERLARR</sequence>
<name>A0A3A3Z345_9ACTN</name>
<dbReference type="SUPFAM" id="SSF88713">
    <property type="entry name" value="Glycoside hydrolase/deacetylase"/>
    <property type="match status" value="1"/>
</dbReference>
<accession>A0A3A3Z345</accession>
<dbReference type="EMBL" id="QZEZ01000001">
    <property type="protein sequence ID" value="RJK97832.1"/>
    <property type="molecule type" value="Genomic_DNA"/>
</dbReference>
<gene>
    <name evidence="1" type="ORF">D5H78_02315</name>
</gene>
<dbReference type="Proteomes" id="UP000265614">
    <property type="component" value="Unassembled WGS sequence"/>
</dbReference>
<dbReference type="RefSeq" id="WP_119948758.1">
    <property type="nucleotide sequence ID" value="NZ_QZEZ01000001.1"/>
</dbReference>
<keyword evidence="2" id="KW-1185">Reference proteome</keyword>
<protein>
    <submittedName>
        <fullName evidence="1">Uncharacterized protein</fullName>
    </submittedName>
</protein>
<dbReference type="OrthoDB" id="9763050at2"/>